<comment type="subcellular location">
    <subcellularLocation>
        <location evidence="1">Cytoplasm</location>
    </subcellularLocation>
</comment>
<dbReference type="AlphaFoldDB" id="H8GSN4"/>
<evidence type="ECO:0000256" key="2">
    <source>
        <dbReference type="ARBA" id="ARBA00007599"/>
    </source>
</evidence>
<keyword evidence="7" id="KW-0547">Nucleotide-binding</keyword>
<organism evidence="12 13">
    <name type="scientific">Deinococcus gobiensis (strain DSM 21396 / JCM 16679 / CGMCC 1.7299 / I-0)</name>
    <dbReference type="NCBI Taxonomy" id="745776"/>
    <lineage>
        <taxon>Bacteria</taxon>
        <taxon>Thermotogati</taxon>
        <taxon>Deinococcota</taxon>
        <taxon>Deinococci</taxon>
        <taxon>Deinococcales</taxon>
        <taxon>Deinococcaceae</taxon>
        <taxon>Deinococcus</taxon>
    </lineage>
</organism>
<dbReference type="GO" id="GO:0005524">
    <property type="term" value="F:ATP binding"/>
    <property type="evidence" value="ECO:0007669"/>
    <property type="project" value="UniProtKB-KW"/>
</dbReference>
<evidence type="ECO:0000256" key="9">
    <source>
        <dbReference type="ARBA" id="ARBA00022842"/>
    </source>
</evidence>
<gene>
    <name evidence="12" type="ordered locus">DGo_CA0063</name>
</gene>
<keyword evidence="5" id="KW-0819">tRNA processing</keyword>
<keyword evidence="9" id="KW-0460">Magnesium</keyword>
<dbReference type="Proteomes" id="UP000007575">
    <property type="component" value="Chromosome"/>
</dbReference>
<dbReference type="PATRIC" id="fig|745776.4.peg.67"/>
<evidence type="ECO:0000256" key="1">
    <source>
        <dbReference type="ARBA" id="ARBA00004496"/>
    </source>
</evidence>
<dbReference type="HOGENOM" id="CLU_1243643_0_0_0"/>
<evidence type="ECO:0000256" key="8">
    <source>
        <dbReference type="ARBA" id="ARBA00022840"/>
    </source>
</evidence>
<proteinExistence type="inferred from homology"/>
<dbReference type="InterPro" id="IPR027417">
    <property type="entry name" value="P-loop_NTPase"/>
</dbReference>
<dbReference type="SUPFAM" id="SSF52540">
    <property type="entry name" value="P-loop containing nucleoside triphosphate hydrolases"/>
    <property type="match status" value="1"/>
</dbReference>
<comment type="similarity">
    <text evidence="2">Belongs to the TsaE family.</text>
</comment>
<name>H8GSN4_DEIGI</name>
<evidence type="ECO:0000256" key="10">
    <source>
        <dbReference type="ARBA" id="ARBA00032441"/>
    </source>
</evidence>
<keyword evidence="4" id="KW-0963">Cytoplasm</keyword>
<evidence type="ECO:0000256" key="4">
    <source>
        <dbReference type="ARBA" id="ARBA00022490"/>
    </source>
</evidence>
<keyword evidence="6" id="KW-0479">Metal-binding</keyword>
<protein>
    <recommendedName>
        <fullName evidence="3">tRNA threonylcarbamoyladenosine biosynthesis protein TsaE</fullName>
    </recommendedName>
    <alternativeName>
        <fullName evidence="10">t(6)A37 threonylcarbamoyladenosine biosynthesis protein TsaE</fullName>
    </alternativeName>
</protein>
<dbReference type="KEGG" id="dgo:DGo_CA0063"/>
<dbReference type="Pfam" id="PF02367">
    <property type="entry name" value="TsaE"/>
    <property type="match status" value="1"/>
</dbReference>
<evidence type="ECO:0000313" key="13">
    <source>
        <dbReference type="Proteomes" id="UP000007575"/>
    </source>
</evidence>
<dbReference type="EMBL" id="CP002191">
    <property type="protein sequence ID" value="AFD23990.1"/>
    <property type="molecule type" value="Genomic_DNA"/>
</dbReference>
<dbReference type="GO" id="GO:0002949">
    <property type="term" value="P:tRNA threonylcarbamoyladenosine modification"/>
    <property type="evidence" value="ECO:0007669"/>
    <property type="project" value="InterPro"/>
</dbReference>
<keyword evidence="8 12" id="KW-0067">ATP-binding</keyword>
<evidence type="ECO:0000256" key="6">
    <source>
        <dbReference type="ARBA" id="ARBA00022723"/>
    </source>
</evidence>
<evidence type="ECO:0000256" key="3">
    <source>
        <dbReference type="ARBA" id="ARBA00019010"/>
    </source>
</evidence>
<evidence type="ECO:0000313" key="12">
    <source>
        <dbReference type="EMBL" id="AFD23990.1"/>
    </source>
</evidence>
<dbReference type="GO" id="GO:0005737">
    <property type="term" value="C:cytoplasm"/>
    <property type="evidence" value="ECO:0007669"/>
    <property type="project" value="UniProtKB-SubCell"/>
</dbReference>
<accession>H8GSN4</accession>
<feature type="region of interest" description="Disordered" evidence="11">
    <location>
        <begin position="25"/>
        <end position="51"/>
    </location>
</feature>
<dbReference type="STRING" id="745776.DGo_CA0063"/>
<reference evidence="12 13" key="1">
    <citation type="journal article" date="2012" name="PLoS ONE">
        <title>Genome sequence and transcriptome analysis of the radioresistant bacterium Deinococcus gobiensis: insights into the extreme environmental adaptations.</title>
        <authorList>
            <person name="Yuan M."/>
            <person name="Chen M."/>
            <person name="Zhang W."/>
            <person name="Lu W."/>
            <person name="Wang J."/>
            <person name="Yang M."/>
            <person name="Zhao P."/>
            <person name="Tang R."/>
            <person name="Li X."/>
            <person name="Hao Y."/>
            <person name="Zhou Z."/>
            <person name="Zhan Y."/>
            <person name="Yu H."/>
            <person name="Teng C."/>
            <person name="Yan Y."/>
            <person name="Ping S."/>
            <person name="Wang Y."/>
            <person name="Lin M."/>
        </authorList>
    </citation>
    <scope>NUCLEOTIDE SEQUENCE [LARGE SCALE GENOMIC DNA]</scope>
    <source>
        <strain evidence="12 13">I-0</strain>
    </source>
</reference>
<dbReference type="InterPro" id="IPR003442">
    <property type="entry name" value="T6A_TsaE"/>
</dbReference>
<keyword evidence="13" id="KW-1185">Reference proteome</keyword>
<dbReference type="NCBIfam" id="TIGR00150">
    <property type="entry name" value="T6A_YjeE"/>
    <property type="match status" value="1"/>
</dbReference>
<dbReference type="PANTHER" id="PTHR33540">
    <property type="entry name" value="TRNA THREONYLCARBAMOYLADENOSINE BIOSYNTHESIS PROTEIN TSAE"/>
    <property type="match status" value="1"/>
</dbReference>
<evidence type="ECO:0000256" key="7">
    <source>
        <dbReference type="ARBA" id="ARBA00022741"/>
    </source>
</evidence>
<sequence length="222" mass="24106">MRSRSRRCWPRPTPPACTAWTWATPRTSGRRGAGRAATGVWPAPPTGTRSTARWERGWTADGPRRPALRRHTAGMVSDFPLRPGETRRLAGEAEQRALGAALAGALPAGAALFLEGELGAGKTTLTQGLVGALGFAEPVTSPTYALMNLYPAPSGQVLHVDAYRVRDVAELYEMDLAELIEASRLSVIEWGEALYADYPQAPVLLLEHLEGDPEARQVTRRR</sequence>
<dbReference type="GO" id="GO:0046872">
    <property type="term" value="F:metal ion binding"/>
    <property type="evidence" value="ECO:0007669"/>
    <property type="project" value="UniProtKB-KW"/>
</dbReference>
<dbReference type="eggNOG" id="COG0802">
    <property type="taxonomic scope" value="Bacteria"/>
</dbReference>
<evidence type="ECO:0000256" key="11">
    <source>
        <dbReference type="SAM" id="MobiDB-lite"/>
    </source>
</evidence>
<dbReference type="PANTHER" id="PTHR33540:SF2">
    <property type="entry name" value="TRNA THREONYLCARBAMOYLADENOSINE BIOSYNTHESIS PROTEIN TSAE"/>
    <property type="match status" value="1"/>
</dbReference>
<dbReference type="Gene3D" id="3.40.50.300">
    <property type="entry name" value="P-loop containing nucleotide triphosphate hydrolases"/>
    <property type="match status" value="1"/>
</dbReference>
<evidence type="ECO:0000256" key="5">
    <source>
        <dbReference type="ARBA" id="ARBA00022694"/>
    </source>
</evidence>